<keyword evidence="10" id="KW-1015">Disulfide bond</keyword>
<evidence type="ECO:0000256" key="2">
    <source>
        <dbReference type="ARBA" id="ARBA00004555"/>
    </source>
</evidence>
<dbReference type="Pfam" id="PF10250">
    <property type="entry name" value="O-FucT"/>
    <property type="match status" value="1"/>
</dbReference>
<dbReference type="InterPro" id="IPR019378">
    <property type="entry name" value="GDP-Fuc_O-FucTrfase"/>
</dbReference>
<keyword evidence="20" id="KW-1185">Reference proteome</keyword>
<evidence type="ECO:0000256" key="12">
    <source>
        <dbReference type="ARBA" id="ARBA00023253"/>
    </source>
</evidence>
<evidence type="ECO:0000256" key="11">
    <source>
        <dbReference type="ARBA" id="ARBA00023180"/>
    </source>
</evidence>
<keyword evidence="11" id="KW-0325">Glycoprotein</keyword>
<dbReference type="GO" id="GO:0046922">
    <property type="term" value="F:peptide-O-fucosyltransferase activity"/>
    <property type="evidence" value="ECO:0007669"/>
    <property type="project" value="UniProtKB-EC"/>
</dbReference>
<dbReference type="GeneID" id="111118200"/>
<reference evidence="20" key="1">
    <citation type="submission" date="2024-06" db="UniProtKB">
        <authorList>
            <consortium name="RefSeq"/>
        </authorList>
    </citation>
    <scope>NUCLEOTIDE SEQUENCE [LARGE SCALE GENOMIC DNA]</scope>
</reference>
<evidence type="ECO:0000256" key="3">
    <source>
        <dbReference type="ARBA" id="ARBA00004922"/>
    </source>
</evidence>
<dbReference type="CDD" id="cd11298">
    <property type="entry name" value="O-FucT-2"/>
    <property type="match status" value="1"/>
</dbReference>
<comment type="catalytic activity">
    <reaction evidence="17">
        <text>L-threonyl-[protein] + GDP-beta-L-fucose = 3-O-(alpha-L-fucosyl)-L-threonyl-[protein] + GDP + H(+)</text>
        <dbReference type="Rhea" id="RHEA:70491"/>
        <dbReference type="Rhea" id="RHEA-COMP:11060"/>
        <dbReference type="Rhea" id="RHEA-COMP:17915"/>
        <dbReference type="ChEBI" id="CHEBI:15378"/>
        <dbReference type="ChEBI" id="CHEBI:30013"/>
        <dbReference type="ChEBI" id="CHEBI:57273"/>
        <dbReference type="ChEBI" id="CHEBI:58189"/>
        <dbReference type="ChEBI" id="CHEBI:189631"/>
        <dbReference type="EC" id="2.4.1.221"/>
    </reaction>
    <physiologicalReaction direction="left-to-right" evidence="17">
        <dbReference type="Rhea" id="RHEA:70492"/>
    </physiologicalReaction>
</comment>
<comment type="subcellular location">
    <subcellularLocation>
        <location evidence="1">Endoplasmic reticulum</location>
    </subcellularLocation>
    <subcellularLocation>
        <location evidence="2">Golgi apparatus</location>
    </subcellularLocation>
</comment>
<dbReference type="AlphaFoldDB" id="A0A8B8CFB4"/>
<evidence type="ECO:0000256" key="4">
    <source>
        <dbReference type="ARBA" id="ARBA00012196"/>
    </source>
</evidence>
<evidence type="ECO:0000256" key="16">
    <source>
        <dbReference type="ARBA" id="ARBA00033083"/>
    </source>
</evidence>
<dbReference type="OrthoDB" id="422368at2759"/>
<keyword evidence="6" id="KW-0808">Transferase</keyword>
<evidence type="ECO:0000256" key="8">
    <source>
        <dbReference type="ARBA" id="ARBA00022824"/>
    </source>
</evidence>
<evidence type="ECO:0000256" key="18">
    <source>
        <dbReference type="ARBA" id="ARBA00048647"/>
    </source>
</evidence>
<name>A0A8B8CFB4_CRAVI</name>
<dbReference type="EC" id="2.4.1.221" evidence="4"/>
<dbReference type="GO" id="GO:0005783">
    <property type="term" value="C:endoplasmic reticulum"/>
    <property type="evidence" value="ECO:0007669"/>
    <property type="project" value="UniProtKB-SubCell"/>
</dbReference>
<keyword evidence="7 19" id="KW-0732">Signal</keyword>
<evidence type="ECO:0000256" key="6">
    <source>
        <dbReference type="ARBA" id="ARBA00022679"/>
    </source>
</evidence>
<dbReference type="Gene3D" id="3.40.50.11350">
    <property type="match status" value="1"/>
</dbReference>
<proteinExistence type="inferred from homology"/>
<comment type="pathway">
    <text evidence="3">Protein modification; protein glycosylation.</text>
</comment>
<evidence type="ECO:0000256" key="13">
    <source>
        <dbReference type="ARBA" id="ARBA00023277"/>
    </source>
</evidence>
<dbReference type="GO" id="GO:0005794">
    <property type="term" value="C:Golgi apparatus"/>
    <property type="evidence" value="ECO:0007669"/>
    <property type="project" value="UniProtKB-SubCell"/>
</dbReference>
<comment type="catalytic activity">
    <reaction evidence="18">
        <text>L-seryl-[protein] + GDP-beta-L-fucose = 3-O-(alpha-L-fucosyl)-L-seryl-[protein] + GDP + H(+)</text>
        <dbReference type="Rhea" id="RHEA:63644"/>
        <dbReference type="Rhea" id="RHEA-COMP:9863"/>
        <dbReference type="Rhea" id="RHEA-COMP:17914"/>
        <dbReference type="ChEBI" id="CHEBI:15378"/>
        <dbReference type="ChEBI" id="CHEBI:29999"/>
        <dbReference type="ChEBI" id="CHEBI:57273"/>
        <dbReference type="ChEBI" id="CHEBI:58189"/>
        <dbReference type="ChEBI" id="CHEBI:189632"/>
        <dbReference type="EC" id="2.4.1.221"/>
    </reaction>
    <physiologicalReaction direction="left-to-right" evidence="18">
        <dbReference type="Rhea" id="RHEA:63645"/>
    </physiologicalReaction>
</comment>
<gene>
    <name evidence="21" type="primary">LOC111118200</name>
</gene>
<evidence type="ECO:0000313" key="21">
    <source>
        <dbReference type="RefSeq" id="XP_022313246.1"/>
    </source>
</evidence>
<dbReference type="FunFam" id="3.40.50.11350:FF:000002">
    <property type="entry name" value="GDP-fucose protein O-fucosyltransferase 2"/>
    <property type="match status" value="1"/>
</dbReference>
<keyword evidence="12" id="KW-0294">Fucose metabolism</keyword>
<accession>A0A8B8CFB4</accession>
<feature type="chain" id="PRO_5034279366" description="GDP-fucose protein O-fucosyltransferase 2" evidence="19">
    <location>
        <begin position="25"/>
        <end position="433"/>
    </location>
</feature>
<dbReference type="InterPro" id="IPR045130">
    <property type="entry name" value="OFUT2-like"/>
</dbReference>
<dbReference type="GO" id="GO:0006004">
    <property type="term" value="P:fucose metabolic process"/>
    <property type="evidence" value="ECO:0007669"/>
    <property type="project" value="UniProtKB-KW"/>
</dbReference>
<evidence type="ECO:0000256" key="10">
    <source>
        <dbReference type="ARBA" id="ARBA00023157"/>
    </source>
</evidence>
<keyword evidence="13" id="KW-0119">Carbohydrate metabolism</keyword>
<keyword evidence="9" id="KW-0333">Golgi apparatus</keyword>
<protein>
    <recommendedName>
        <fullName evidence="15">GDP-fucose protein O-fucosyltransferase 2</fullName>
        <ecNumber evidence="4">2.4.1.221</ecNumber>
    </recommendedName>
    <alternativeName>
        <fullName evidence="16">Peptide-O-fucosyltransferase 2</fullName>
    </alternativeName>
</protein>
<feature type="signal peptide" evidence="19">
    <location>
        <begin position="1"/>
        <end position="24"/>
    </location>
</feature>
<dbReference type="PANTHER" id="PTHR13398:SF0">
    <property type="entry name" value="GDP-FUCOSE PROTEIN O-FUCOSYLTRANSFERASE 2"/>
    <property type="match status" value="1"/>
</dbReference>
<reference evidence="21" key="2">
    <citation type="submission" date="2025-08" db="UniProtKB">
        <authorList>
            <consortium name="RefSeq"/>
        </authorList>
    </citation>
    <scope>IDENTIFICATION</scope>
    <source>
        <tissue evidence="21">Whole sample</tissue>
    </source>
</reference>
<evidence type="ECO:0000256" key="15">
    <source>
        <dbReference type="ARBA" id="ARBA00026232"/>
    </source>
</evidence>
<evidence type="ECO:0000256" key="7">
    <source>
        <dbReference type="ARBA" id="ARBA00022729"/>
    </source>
</evidence>
<keyword evidence="5" id="KW-0328">Glycosyltransferase</keyword>
<dbReference type="KEGG" id="cvn:111118200"/>
<evidence type="ECO:0000256" key="17">
    <source>
        <dbReference type="ARBA" id="ARBA00047273"/>
    </source>
</evidence>
<dbReference type="RefSeq" id="XP_022313246.1">
    <property type="nucleotide sequence ID" value="XM_022457538.1"/>
</dbReference>
<dbReference type="Proteomes" id="UP000694844">
    <property type="component" value="Chromosome 1"/>
</dbReference>
<evidence type="ECO:0000256" key="1">
    <source>
        <dbReference type="ARBA" id="ARBA00004240"/>
    </source>
</evidence>
<evidence type="ECO:0000256" key="9">
    <source>
        <dbReference type="ARBA" id="ARBA00023034"/>
    </source>
</evidence>
<evidence type="ECO:0000313" key="20">
    <source>
        <dbReference type="Proteomes" id="UP000694844"/>
    </source>
</evidence>
<keyword evidence="8" id="KW-0256">Endoplasmic reticulum</keyword>
<organism evidence="20 21">
    <name type="scientific">Crassostrea virginica</name>
    <name type="common">Eastern oyster</name>
    <dbReference type="NCBI Taxonomy" id="6565"/>
    <lineage>
        <taxon>Eukaryota</taxon>
        <taxon>Metazoa</taxon>
        <taxon>Spiralia</taxon>
        <taxon>Lophotrochozoa</taxon>
        <taxon>Mollusca</taxon>
        <taxon>Bivalvia</taxon>
        <taxon>Autobranchia</taxon>
        <taxon>Pteriomorphia</taxon>
        <taxon>Ostreida</taxon>
        <taxon>Ostreoidea</taxon>
        <taxon>Ostreidae</taxon>
        <taxon>Crassostrea</taxon>
    </lineage>
</organism>
<dbReference type="PANTHER" id="PTHR13398">
    <property type="entry name" value="GDP-FUCOSE PROTEIN O-FUCOSYLTRANSFERASE 2"/>
    <property type="match status" value="1"/>
</dbReference>
<evidence type="ECO:0000256" key="14">
    <source>
        <dbReference type="ARBA" id="ARBA00025803"/>
    </source>
</evidence>
<evidence type="ECO:0000256" key="19">
    <source>
        <dbReference type="SAM" id="SignalP"/>
    </source>
</evidence>
<sequence length="433" mass="50940">METKEAVLLSAFFIFVCFTVSARADAEDDIAYQSGGGDTTEFGQAKAVRYLLYDVNPGEGFNLRRDVYMRVANLVLELNKEEPWVLVLPPWGRLYHWKSPDLEQIKIPWSTFFDLLSLREHIPVIEFDEYLKLRGEPVIDEIYYLQGYKGGWTKWEEKMNITECNDRTGFVQDEEGLWHHWFFGYEEVYAKKFSCMSYMGHATFIKPFLVKNTTGRCVMLPRAETLLHDHFGDTDYWRARRSMVFARHLRDIGDEFRREHLDSTDPEDKTELKDWIKMKRKHGDAVGGPYVGVHLRRMDYLYAREGQLPSLKGAAKQVKKILKKYDLKKVFVATDAPAEEFEEFQSYFKKSKVYRFVPSKEMKEKYKDGGIAIIDQWIVAHARFFIGSYESTFSFRIQEEREILGFDPDTTFNRLCPDKEADCEKPSIWKIVY</sequence>
<comment type="similarity">
    <text evidence="14">Belongs to the glycosyltransferase 68 family.</text>
</comment>
<dbReference type="Gene3D" id="3.40.50.11340">
    <property type="match status" value="1"/>
</dbReference>
<evidence type="ECO:0000256" key="5">
    <source>
        <dbReference type="ARBA" id="ARBA00022676"/>
    </source>
</evidence>